<organism evidence="2 3">
    <name type="scientific">Weissella halotolerans DSM 20190</name>
    <dbReference type="NCBI Taxonomy" id="1123500"/>
    <lineage>
        <taxon>Bacteria</taxon>
        <taxon>Bacillati</taxon>
        <taxon>Bacillota</taxon>
        <taxon>Bacilli</taxon>
        <taxon>Lactobacillales</taxon>
        <taxon>Lactobacillaceae</taxon>
        <taxon>Weissella</taxon>
    </lineage>
</organism>
<name>A0A0R2FTR0_9LACO</name>
<sequence>MQKVWQRINWWLIASMLGLAFLGPLVCEWLGVQAVFKIIGLYFVLNMTFSLYLGHYLRQHGAFWWFLAGWPLLFGLATWFGLVSAYYGYALAILYGLLELVTYTSGQESEPDIASQIPVDGGYHSI</sequence>
<keyword evidence="1" id="KW-0812">Transmembrane</keyword>
<evidence type="ECO:0000313" key="2">
    <source>
        <dbReference type="EMBL" id="KRN31761.1"/>
    </source>
</evidence>
<dbReference type="RefSeq" id="WP_022791735.1">
    <property type="nucleotide sequence ID" value="NZ_ATUU01000003.1"/>
</dbReference>
<comment type="caution">
    <text evidence="2">The sequence shown here is derived from an EMBL/GenBank/DDBJ whole genome shotgun (WGS) entry which is preliminary data.</text>
</comment>
<feature type="transmembrane region" description="Helical" evidence="1">
    <location>
        <begin position="38"/>
        <end position="55"/>
    </location>
</feature>
<dbReference type="InParanoid" id="A0A0R2FTR0"/>
<dbReference type="AlphaFoldDB" id="A0A0R2FTR0"/>
<dbReference type="EMBL" id="JQAX01000003">
    <property type="protein sequence ID" value="KRN31761.1"/>
    <property type="molecule type" value="Genomic_DNA"/>
</dbReference>
<evidence type="ECO:0000313" key="3">
    <source>
        <dbReference type="Proteomes" id="UP000051296"/>
    </source>
</evidence>
<accession>A0A0R2FTR0</accession>
<keyword evidence="3" id="KW-1185">Reference proteome</keyword>
<dbReference type="eggNOG" id="ENOG50308H5">
    <property type="taxonomic scope" value="Bacteria"/>
</dbReference>
<proteinExistence type="predicted"/>
<gene>
    <name evidence="2" type="ORF">IV68_GL001018</name>
</gene>
<keyword evidence="1" id="KW-1133">Transmembrane helix</keyword>
<feature type="transmembrane region" description="Helical" evidence="1">
    <location>
        <begin position="86"/>
        <end position="103"/>
    </location>
</feature>
<evidence type="ECO:0000256" key="1">
    <source>
        <dbReference type="SAM" id="Phobius"/>
    </source>
</evidence>
<dbReference type="STRING" id="1123500.GCA_000420365_00980"/>
<protein>
    <submittedName>
        <fullName evidence="2">Uncharacterized protein</fullName>
    </submittedName>
</protein>
<dbReference type="Proteomes" id="UP000051296">
    <property type="component" value="Unassembled WGS sequence"/>
</dbReference>
<dbReference type="OrthoDB" id="2145995at2"/>
<keyword evidence="1" id="KW-0472">Membrane</keyword>
<feature type="transmembrane region" description="Helical" evidence="1">
    <location>
        <begin position="12"/>
        <end position="32"/>
    </location>
</feature>
<reference evidence="2 3" key="1">
    <citation type="journal article" date="2015" name="Genome Announc.">
        <title>Expanding the biotechnology potential of lactobacilli through comparative genomics of 213 strains and associated genera.</title>
        <authorList>
            <person name="Sun Z."/>
            <person name="Harris H.M."/>
            <person name="McCann A."/>
            <person name="Guo C."/>
            <person name="Argimon S."/>
            <person name="Zhang W."/>
            <person name="Yang X."/>
            <person name="Jeffery I.B."/>
            <person name="Cooney J.C."/>
            <person name="Kagawa T.F."/>
            <person name="Liu W."/>
            <person name="Song Y."/>
            <person name="Salvetti E."/>
            <person name="Wrobel A."/>
            <person name="Rasinkangas P."/>
            <person name="Parkhill J."/>
            <person name="Rea M.C."/>
            <person name="O'Sullivan O."/>
            <person name="Ritari J."/>
            <person name="Douillard F.P."/>
            <person name="Paul Ross R."/>
            <person name="Yang R."/>
            <person name="Briner A.E."/>
            <person name="Felis G.E."/>
            <person name="de Vos W.M."/>
            <person name="Barrangou R."/>
            <person name="Klaenhammer T.R."/>
            <person name="Caufield P.W."/>
            <person name="Cui Y."/>
            <person name="Zhang H."/>
            <person name="O'Toole P.W."/>
        </authorList>
    </citation>
    <scope>NUCLEOTIDE SEQUENCE [LARGE SCALE GENOMIC DNA]</scope>
    <source>
        <strain evidence="2 3">DSM 20190</strain>
    </source>
</reference>
<dbReference type="PATRIC" id="fig|1123500.6.peg.1022"/>